<accession>A0A2H3CQN2</accession>
<evidence type="ECO:0000313" key="2">
    <source>
        <dbReference type="Proteomes" id="UP000217790"/>
    </source>
</evidence>
<evidence type="ECO:0000313" key="1">
    <source>
        <dbReference type="EMBL" id="PBK85355.1"/>
    </source>
</evidence>
<feature type="non-terminal residue" evidence="1">
    <location>
        <position position="92"/>
    </location>
</feature>
<dbReference type="STRING" id="47427.A0A2H3CQN2"/>
<organism evidence="1 2">
    <name type="scientific">Armillaria gallica</name>
    <name type="common">Bulbous honey fungus</name>
    <name type="synonym">Armillaria bulbosa</name>
    <dbReference type="NCBI Taxonomy" id="47427"/>
    <lineage>
        <taxon>Eukaryota</taxon>
        <taxon>Fungi</taxon>
        <taxon>Dikarya</taxon>
        <taxon>Basidiomycota</taxon>
        <taxon>Agaricomycotina</taxon>
        <taxon>Agaricomycetes</taxon>
        <taxon>Agaricomycetidae</taxon>
        <taxon>Agaricales</taxon>
        <taxon>Marasmiineae</taxon>
        <taxon>Physalacriaceae</taxon>
        <taxon>Armillaria</taxon>
    </lineage>
</organism>
<gene>
    <name evidence="1" type="ORF">ARMGADRAFT_868926</name>
</gene>
<sequence length="92" mass="10449">VNGKIVTHQLKDTLYALNTVNNLISISRLDDTGMEASFKNGIAQFFCKDRKILAEGKKTHHLYLMNAQACYTIHEKINIADVESANTWDAWH</sequence>
<feature type="non-terminal residue" evidence="1">
    <location>
        <position position="1"/>
    </location>
</feature>
<dbReference type="EMBL" id="KZ293691">
    <property type="protein sequence ID" value="PBK85355.1"/>
    <property type="molecule type" value="Genomic_DNA"/>
</dbReference>
<dbReference type="InParanoid" id="A0A2H3CQN2"/>
<dbReference type="Proteomes" id="UP000217790">
    <property type="component" value="Unassembled WGS sequence"/>
</dbReference>
<name>A0A2H3CQN2_ARMGA</name>
<proteinExistence type="predicted"/>
<keyword evidence="2" id="KW-1185">Reference proteome</keyword>
<dbReference type="OrthoDB" id="3340343at2759"/>
<reference evidence="2" key="1">
    <citation type="journal article" date="2017" name="Nat. Ecol. Evol.">
        <title>Genome expansion and lineage-specific genetic innovations in the forest pathogenic fungi Armillaria.</title>
        <authorList>
            <person name="Sipos G."/>
            <person name="Prasanna A.N."/>
            <person name="Walter M.C."/>
            <person name="O'Connor E."/>
            <person name="Balint B."/>
            <person name="Krizsan K."/>
            <person name="Kiss B."/>
            <person name="Hess J."/>
            <person name="Varga T."/>
            <person name="Slot J."/>
            <person name="Riley R."/>
            <person name="Boka B."/>
            <person name="Rigling D."/>
            <person name="Barry K."/>
            <person name="Lee J."/>
            <person name="Mihaltcheva S."/>
            <person name="LaButti K."/>
            <person name="Lipzen A."/>
            <person name="Waldron R."/>
            <person name="Moloney N.M."/>
            <person name="Sperisen C."/>
            <person name="Kredics L."/>
            <person name="Vagvoelgyi C."/>
            <person name="Patrignani A."/>
            <person name="Fitzpatrick D."/>
            <person name="Nagy I."/>
            <person name="Doyle S."/>
            <person name="Anderson J.B."/>
            <person name="Grigoriev I.V."/>
            <person name="Gueldener U."/>
            <person name="Muensterkoetter M."/>
            <person name="Nagy L.G."/>
        </authorList>
    </citation>
    <scope>NUCLEOTIDE SEQUENCE [LARGE SCALE GENOMIC DNA]</scope>
    <source>
        <strain evidence="2">Ar21-2</strain>
    </source>
</reference>
<dbReference type="AlphaFoldDB" id="A0A2H3CQN2"/>
<protein>
    <submittedName>
        <fullName evidence="1">Uncharacterized protein</fullName>
    </submittedName>
</protein>